<dbReference type="PANTHER" id="PTHR38030:SF2">
    <property type="entry name" value="PROTOPORPHYRINOGEN IX DEHYDROGENASE [QUINONE]"/>
    <property type="match status" value="1"/>
</dbReference>
<dbReference type="InterPro" id="IPR029039">
    <property type="entry name" value="Flavoprotein-like_sf"/>
</dbReference>
<feature type="domain" description="Flavodoxin" evidence="1">
    <location>
        <begin position="11"/>
        <end position="114"/>
    </location>
</feature>
<name>A0A1I3XWH3_9HYPH</name>
<dbReference type="NCBIfam" id="NF008316">
    <property type="entry name" value="PRK11104.1"/>
    <property type="match status" value="1"/>
</dbReference>
<gene>
    <name evidence="2" type="ORF">SAMN04488518_103196</name>
</gene>
<dbReference type="InterPro" id="IPR026816">
    <property type="entry name" value="Flavodoxin_dom"/>
</dbReference>
<dbReference type="EMBL" id="FOSK01000003">
    <property type="protein sequence ID" value="SFK23894.1"/>
    <property type="molecule type" value="Genomic_DNA"/>
</dbReference>
<comment type="caution">
    <text evidence="2">The sequence shown here is derived from an EMBL/GenBank/DDBJ whole genome shotgun (WGS) entry which is preliminary data.</text>
</comment>
<dbReference type="Pfam" id="PF12724">
    <property type="entry name" value="Flavodoxin_5"/>
    <property type="match status" value="1"/>
</dbReference>
<evidence type="ECO:0000259" key="1">
    <source>
        <dbReference type="Pfam" id="PF12724"/>
    </source>
</evidence>
<dbReference type="SUPFAM" id="SSF52218">
    <property type="entry name" value="Flavoproteins"/>
    <property type="match status" value="1"/>
</dbReference>
<evidence type="ECO:0000313" key="3">
    <source>
        <dbReference type="Proteomes" id="UP000199598"/>
    </source>
</evidence>
<evidence type="ECO:0000313" key="2">
    <source>
        <dbReference type="EMBL" id="SFK23894.1"/>
    </source>
</evidence>
<accession>A0A1I3XWH3</accession>
<keyword evidence="3" id="KW-1185">Reference proteome</keyword>
<proteinExistence type="predicted"/>
<dbReference type="InterPro" id="IPR052200">
    <property type="entry name" value="Protoporphyrinogen_IX_DH"/>
</dbReference>
<reference evidence="2 3" key="1">
    <citation type="submission" date="2016-10" db="EMBL/GenBank/DDBJ databases">
        <authorList>
            <person name="Varghese N."/>
            <person name="Submissions S."/>
        </authorList>
    </citation>
    <scope>NUCLEOTIDE SEQUENCE [LARGE SCALE GENOMIC DNA]</scope>
    <source>
        <strain evidence="2 3">DSM 16392</strain>
    </source>
</reference>
<dbReference type="PANTHER" id="PTHR38030">
    <property type="entry name" value="PROTOPORPHYRINOGEN IX DEHYDROGENASE [MENAQUINONE]"/>
    <property type="match status" value="1"/>
</dbReference>
<sequence>MEQLPTDLKNNRILIGAPIRYGFHLRPVRQFVSRNLAELNQAHTAFFSVNLTARKPEKSTPQTNAYLRKYLEKSKFEPKKAAVFAGALNYPDYKPWDRVMIQLIMKMTNGPTDPKLTVEFTDWIAVEHFAKELTQ</sequence>
<dbReference type="Proteomes" id="UP000199598">
    <property type="component" value="Unassembled WGS sequence"/>
</dbReference>
<dbReference type="RefSeq" id="WP_208860176.1">
    <property type="nucleotide sequence ID" value="NZ_FOSK01000003.1"/>
</dbReference>
<organism evidence="2 3">
    <name type="scientific">Pseudovibrio ascidiaceicola</name>
    <dbReference type="NCBI Taxonomy" id="285279"/>
    <lineage>
        <taxon>Bacteria</taxon>
        <taxon>Pseudomonadati</taxon>
        <taxon>Pseudomonadota</taxon>
        <taxon>Alphaproteobacteria</taxon>
        <taxon>Hyphomicrobiales</taxon>
        <taxon>Stappiaceae</taxon>
        <taxon>Pseudovibrio</taxon>
    </lineage>
</organism>
<protein>
    <submittedName>
        <fullName evidence="2">Menaquinone-dependent protoporphyrinogen oxidase</fullName>
    </submittedName>
</protein>